<feature type="transmembrane region" description="Helical" evidence="1">
    <location>
        <begin position="12"/>
        <end position="29"/>
    </location>
</feature>
<sequence>MKFSQSLRFKRCLFGSSALLFVLFVAQFLGGGATATVLFLLLLPMVAIFLWLLNSIENEITRGKPL</sequence>
<dbReference type="Proteomes" id="UP001562159">
    <property type="component" value="Unassembled WGS sequence"/>
</dbReference>
<evidence type="ECO:0000313" key="3">
    <source>
        <dbReference type="Proteomes" id="UP001562159"/>
    </source>
</evidence>
<name>A0ABV4APM7_9GAMM</name>
<gene>
    <name evidence="2" type="ORF">AB7878_02315</name>
</gene>
<evidence type="ECO:0000313" key="2">
    <source>
        <dbReference type="EMBL" id="MEY2181238.1"/>
    </source>
</evidence>
<keyword evidence="3" id="KW-1185">Reference proteome</keyword>
<feature type="transmembrane region" description="Helical" evidence="1">
    <location>
        <begin position="35"/>
        <end position="54"/>
    </location>
</feature>
<accession>A0ABV4APM7</accession>
<proteinExistence type="predicted"/>
<evidence type="ECO:0000256" key="1">
    <source>
        <dbReference type="SAM" id="Phobius"/>
    </source>
</evidence>
<protein>
    <submittedName>
        <fullName evidence="2">Uncharacterized protein</fullName>
    </submittedName>
</protein>
<keyword evidence="1" id="KW-1133">Transmembrane helix</keyword>
<comment type="caution">
    <text evidence="2">The sequence shown here is derived from an EMBL/GenBank/DDBJ whole genome shotgun (WGS) entry which is preliminary data.</text>
</comment>
<keyword evidence="1" id="KW-0812">Transmembrane</keyword>
<reference evidence="2 3" key="1">
    <citation type="submission" date="2024-07" db="EMBL/GenBank/DDBJ databases">
        <title>Molecular mechanisms and environmental adaptations of flagellar loss and biofilm growth of Rhodanobacter under environmental stress.</title>
        <authorList>
            <person name="Chen M."/>
        </authorList>
    </citation>
    <scope>NUCLEOTIDE SEQUENCE [LARGE SCALE GENOMIC DNA]</scope>
    <source>
        <strain evidence="2 3">RS22</strain>
    </source>
</reference>
<dbReference type="EMBL" id="JBGBPY010000001">
    <property type="protein sequence ID" value="MEY2181238.1"/>
    <property type="molecule type" value="Genomic_DNA"/>
</dbReference>
<keyword evidence="1" id="KW-0472">Membrane</keyword>
<organism evidence="2 3">
    <name type="scientific">Rhodanobacter humi</name>
    <dbReference type="NCBI Taxonomy" id="1888173"/>
    <lineage>
        <taxon>Bacteria</taxon>
        <taxon>Pseudomonadati</taxon>
        <taxon>Pseudomonadota</taxon>
        <taxon>Gammaproteobacteria</taxon>
        <taxon>Lysobacterales</taxon>
        <taxon>Rhodanobacteraceae</taxon>
        <taxon>Rhodanobacter</taxon>
    </lineage>
</organism>